<dbReference type="CDD" id="cd09279">
    <property type="entry name" value="RNase_HI_like"/>
    <property type="match status" value="1"/>
</dbReference>
<evidence type="ECO:0000259" key="1">
    <source>
        <dbReference type="Pfam" id="PF13456"/>
    </source>
</evidence>
<dbReference type="GO" id="GO:0004523">
    <property type="term" value="F:RNA-DNA hybrid ribonuclease activity"/>
    <property type="evidence" value="ECO:0007669"/>
    <property type="project" value="InterPro"/>
</dbReference>
<dbReference type="GO" id="GO:0003676">
    <property type="term" value="F:nucleic acid binding"/>
    <property type="evidence" value="ECO:0007669"/>
    <property type="project" value="InterPro"/>
</dbReference>
<reference evidence="2 3" key="1">
    <citation type="journal article" date="2019" name="Appl. Microbiol. Biotechnol.">
        <title>Uncovering carbohydrate metabolism through a genotype-phenotype association study of 56 lactic acid bacteria genomes.</title>
        <authorList>
            <person name="Buron-Moles G."/>
            <person name="Chailyan A."/>
            <person name="Dolejs I."/>
            <person name="Forster J."/>
            <person name="Miks M.H."/>
        </authorList>
    </citation>
    <scope>NUCLEOTIDE SEQUENCE [LARGE SCALE GENOMIC DNA]</scope>
    <source>
        <strain evidence="2 3">ATCC 700006</strain>
    </source>
</reference>
<dbReference type="Gene3D" id="3.30.420.10">
    <property type="entry name" value="Ribonuclease H-like superfamily/Ribonuclease H"/>
    <property type="match status" value="1"/>
</dbReference>
<dbReference type="SUPFAM" id="SSF53098">
    <property type="entry name" value="Ribonuclease H-like"/>
    <property type="match status" value="1"/>
</dbReference>
<proteinExistence type="predicted"/>
<dbReference type="InterPro" id="IPR002156">
    <property type="entry name" value="RNaseH_domain"/>
</dbReference>
<name>A0A4R5N8F2_9LACO</name>
<comment type="caution">
    <text evidence="2">The sequence shown here is derived from an EMBL/GenBank/DDBJ whole genome shotgun (WGS) entry which is preliminary data.</text>
</comment>
<dbReference type="InterPro" id="IPR012337">
    <property type="entry name" value="RNaseH-like_sf"/>
</dbReference>
<dbReference type="Proteomes" id="UP000295681">
    <property type="component" value="Unassembled WGS sequence"/>
</dbReference>
<evidence type="ECO:0000313" key="2">
    <source>
        <dbReference type="EMBL" id="TDG68202.1"/>
    </source>
</evidence>
<organism evidence="2 3">
    <name type="scientific">Leuconostoc fallax</name>
    <dbReference type="NCBI Taxonomy" id="1251"/>
    <lineage>
        <taxon>Bacteria</taxon>
        <taxon>Bacillati</taxon>
        <taxon>Bacillota</taxon>
        <taxon>Bacilli</taxon>
        <taxon>Lactobacillales</taxon>
        <taxon>Lactobacillaceae</taxon>
        <taxon>Leuconostoc</taxon>
    </lineage>
</organism>
<keyword evidence="3" id="KW-1185">Reference proteome</keyword>
<feature type="domain" description="RNase H type-1" evidence="1">
    <location>
        <begin position="6"/>
        <end position="119"/>
    </location>
</feature>
<dbReference type="EMBL" id="PUFI01000014">
    <property type="protein sequence ID" value="TDG68202.1"/>
    <property type="molecule type" value="Genomic_DNA"/>
</dbReference>
<gene>
    <name evidence="2" type="ORF">C5L23_000508</name>
</gene>
<dbReference type="AlphaFoldDB" id="A0A4R5N8F2"/>
<dbReference type="RefSeq" id="WP_010007608.1">
    <property type="nucleotide sequence ID" value="NZ_JAGYGP010000001.1"/>
</dbReference>
<sequence>MIRLYCDAARQQHSGVSTAGAIVIVNKQQQQFKTTLGPLPDNHAAEFTALLWILQQLSLQDAMLTIYVDSKIVADSLNKQYAKHYQAYVDDIWLILNQVKFVSIEWISEKENLGAHHLALQMLHQKNKS</sequence>
<protein>
    <recommendedName>
        <fullName evidence="1">RNase H type-1 domain-containing protein</fullName>
    </recommendedName>
</protein>
<evidence type="ECO:0000313" key="3">
    <source>
        <dbReference type="Proteomes" id="UP000295681"/>
    </source>
</evidence>
<dbReference type="Pfam" id="PF13456">
    <property type="entry name" value="RVT_3"/>
    <property type="match status" value="1"/>
</dbReference>
<dbReference type="STRING" id="907931.GCA_000165675_00812"/>
<dbReference type="InterPro" id="IPR036397">
    <property type="entry name" value="RNaseH_sf"/>
</dbReference>
<accession>A0A4R5N8F2</accession>